<name>A0ABV9GKW7_9BACL</name>
<dbReference type="PANTHER" id="PTHR33545">
    <property type="entry name" value="UPF0750 MEMBRANE PROTEIN YITT-RELATED"/>
    <property type="match status" value="1"/>
</dbReference>
<keyword evidence="2" id="KW-1003">Cell membrane</keyword>
<evidence type="ECO:0000313" key="9">
    <source>
        <dbReference type="Proteomes" id="UP001596022"/>
    </source>
</evidence>
<protein>
    <submittedName>
        <fullName evidence="8">YitT family protein</fullName>
    </submittedName>
</protein>
<evidence type="ECO:0000256" key="2">
    <source>
        <dbReference type="ARBA" id="ARBA00022475"/>
    </source>
</evidence>
<comment type="caution">
    <text evidence="8">The sequence shown here is derived from an EMBL/GenBank/DDBJ whole genome shotgun (WGS) entry which is preliminary data.</text>
</comment>
<evidence type="ECO:0000256" key="5">
    <source>
        <dbReference type="ARBA" id="ARBA00023136"/>
    </source>
</evidence>
<organism evidence="8 9">
    <name type="scientific">Camelliibacillus cellulosilyticus</name>
    <dbReference type="NCBI Taxonomy" id="2174486"/>
    <lineage>
        <taxon>Bacteria</taxon>
        <taxon>Bacillati</taxon>
        <taxon>Bacillota</taxon>
        <taxon>Bacilli</taxon>
        <taxon>Bacillales</taxon>
        <taxon>Sporolactobacillaceae</taxon>
        <taxon>Camelliibacillus</taxon>
    </lineage>
</organism>
<feature type="transmembrane region" description="Helical" evidence="6">
    <location>
        <begin position="178"/>
        <end position="199"/>
    </location>
</feature>
<dbReference type="InterPro" id="IPR019264">
    <property type="entry name" value="DUF2179"/>
</dbReference>
<evidence type="ECO:0000259" key="7">
    <source>
        <dbReference type="Pfam" id="PF10035"/>
    </source>
</evidence>
<reference evidence="9" key="1">
    <citation type="journal article" date="2019" name="Int. J. Syst. Evol. Microbiol.">
        <title>The Global Catalogue of Microorganisms (GCM) 10K type strain sequencing project: providing services to taxonomists for standard genome sequencing and annotation.</title>
        <authorList>
            <consortium name="The Broad Institute Genomics Platform"/>
            <consortium name="The Broad Institute Genome Sequencing Center for Infectious Disease"/>
            <person name="Wu L."/>
            <person name="Ma J."/>
        </authorList>
    </citation>
    <scope>NUCLEOTIDE SEQUENCE [LARGE SCALE GENOMIC DNA]</scope>
    <source>
        <strain evidence="9">CGMCC 1.16306</strain>
    </source>
</reference>
<evidence type="ECO:0000256" key="1">
    <source>
        <dbReference type="ARBA" id="ARBA00004651"/>
    </source>
</evidence>
<dbReference type="Gene3D" id="3.30.70.120">
    <property type="match status" value="1"/>
</dbReference>
<evidence type="ECO:0000256" key="6">
    <source>
        <dbReference type="SAM" id="Phobius"/>
    </source>
</evidence>
<gene>
    <name evidence="8" type="ORF">ACFO4N_03485</name>
</gene>
<dbReference type="RefSeq" id="WP_376844813.1">
    <property type="nucleotide sequence ID" value="NZ_JBHSFW010000001.1"/>
</dbReference>
<evidence type="ECO:0000256" key="4">
    <source>
        <dbReference type="ARBA" id="ARBA00022989"/>
    </source>
</evidence>
<feature type="domain" description="DUF2179" evidence="7">
    <location>
        <begin position="224"/>
        <end position="278"/>
    </location>
</feature>
<dbReference type="EMBL" id="JBHSFW010000001">
    <property type="protein sequence ID" value="MFC4617787.1"/>
    <property type="molecule type" value="Genomic_DNA"/>
</dbReference>
<keyword evidence="3 6" id="KW-0812">Transmembrane</keyword>
<dbReference type="PIRSF" id="PIRSF006483">
    <property type="entry name" value="Membrane_protein_YitT"/>
    <property type="match status" value="1"/>
</dbReference>
<dbReference type="Pfam" id="PF02588">
    <property type="entry name" value="YitT_membrane"/>
    <property type="match status" value="1"/>
</dbReference>
<feature type="transmembrane region" description="Helical" evidence="6">
    <location>
        <begin position="153"/>
        <end position="172"/>
    </location>
</feature>
<feature type="transmembrane region" description="Helical" evidence="6">
    <location>
        <begin position="76"/>
        <end position="98"/>
    </location>
</feature>
<dbReference type="InterPro" id="IPR003740">
    <property type="entry name" value="YitT"/>
</dbReference>
<dbReference type="Proteomes" id="UP001596022">
    <property type="component" value="Unassembled WGS sequence"/>
</dbReference>
<dbReference type="CDD" id="cd16380">
    <property type="entry name" value="YitT_C"/>
    <property type="match status" value="1"/>
</dbReference>
<feature type="transmembrane region" description="Helical" evidence="6">
    <location>
        <begin position="110"/>
        <end position="132"/>
    </location>
</feature>
<dbReference type="PANTHER" id="PTHR33545:SF10">
    <property type="entry name" value="UPF0750 MEMBRANE PROTEIN YPJC"/>
    <property type="match status" value="1"/>
</dbReference>
<dbReference type="InterPro" id="IPR051461">
    <property type="entry name" value="UPF0750_membrane"/>
</dbReference>
<keyword evidence="4 6" id="KW-1133">Transmembrane helix</keyword>
<dbReference type="InterPro" id="IPR015867">
    <property type="entry name" value="N-reg_PII/ATP_PRibTrfase_C"/>
</dbReference>
<feature type="transmembrane region" description="Helical" evidence="6">
    <location>
        <begin position="12"/>
        <end position="29"/>
    </location>
</feature>
<proteinExistence type="predicted"/>
<keyword evidence="9" id="KW-1185">Reference proteome</keyword>
<dbReference type="Pfam" id="PF10035">
    <property type="entry name" value="DUF2179"/>
    <property type="match status" value="1"/>
</dbReference>
<accession>A0ABV9GKW7</accession>
<evidence type="ECO:0000256" key="3">
    <source>
        <dbReference type="ARBA" id="ARBA00022692"/>
    </source>
</evidence>
<sequence length="293" mass="32300">MPFSIKFKNVFFILLGAAIFAFGLVNFNLKNHLAEGGVTGITLLLYNLFHIDMGISNLVLNIPLFILGWRLLGRNVFVYTIIGTSALSLFLWIFQYAIPPTFSFGLEHDMTLAALFAGVFVGGGLGIIFRFGGTTGGTDIIARLCFRYFGWPIGKTMFAIDSCIIALSLVYLNYREAMYTIVAVFVAARVIDFIQNGAYAASTAMIVSKENETIAEKIIKKLDRSVTLLPGKGGFTGQPVDVLYCVVSRSELFRLKSIIKSIDPHAFVSISESHDVLGEGFTLDENKKPLFED</sequence>
<feature type="transmembrane region" description="Helical" evidence="6">
    <location>
        <begin position="49"/>
        <end position="69"/>
    </location>
</feature>
<keyword evidence="5 6" id="KW-0472">Membrane</keyword>
<evidence type="ECO:0000313" key="8">
    <source>
        <dbReference type="EMBL" id="MFC4617787.1"/>
    </source>
</evidence>
<comment type="subcellular location">
    <subcellularLocation>
        <location evidence="1">Cell membrane</location>
        <topology evidence="1">Multi-pass membrane protein</topology>
    </subcellularLocation>
</comment>